<accession>A2DKI0</accession>
<dbReference type="FunFam" id="1.25.40.120:FF:000025">
    <property type="entry name" value="Prenyltransferase alpha subunit, putative"/>
    <property type="match status" value="1"/>
</dbReference>
<keyword evidence="15" id="KW-1185">Reference proteome</keyword>
<dbReference type="EC" id="2.5.1.59" evidence="3"/>
<evidence type="ECO:0000256" key="7">
    <source>
        <dbReference type="ARBA" id="ARBA00022737"/>
    </source>
</evidence>
<gene>
    <name evidence="14" type="ORF">TVAG_190520</name>
</gene>
<proteinExistence type="inferred from homology"/>
<dbReference type="OMA" id="WAIRTFN"/>
<dbReference type="Gene3D" id="1.25.40.120">
    <property type="entry name" value="Protein prenylyltransferase"/>
    <property type="match status" value="1"/>
</dbReference>
<dbReference type="GO" id="GO:0005953">
    <property type="term" value="C:CAAX-protein geranylgeranyltransferase complex"/>
    <property type="evidence" value="ECO:0000318"/>
    <property type="project" value="GO_Central"/>
</dbReference>
<dbReference type="PROSITE" id="PS51147">
    <property type="entry name" value="PFTA"/>
    <property type="match status" value="2"/>
</dbReference>
<evidence type="ECO:0000256" key="13">
    <source>
        <dbReference type="ARBA" id="ARBA00043219"/>
    </source>
</evidence>
<protein>
    <recommendedName>
        <fullName evidence="9">Protein farnesyltransferase/geranylgeranyltransferase type-1 subunit alpha</fullName>
        <ecNumber evidence="4">2.5.1.58</ecNumber>
        <ecNumber evidence="3">2.5.1.59</ecNumber>
    </recommendedName>
    <alternativeName>
        <fullName evidence="12">CAAX farnesyltransferase subunit alpha</fullName>
    </alternativeName>
    <alternativeName>
        <fullName evidence="11">FTase-alpha</fullName>
    </alternativeName>
    <alternativeName>
        <fullName evidence="10">Ras proteins prenyltransferase subunit alpha</fullName>
    </alternativeName>
    <alternativeName>
        <fullName evidence="13">Type I protein geranyl-geranyltransferase subunit alpha</fullName>
    </alternativeName>
</protein>
<dbReference type="GO" id="GO:0007323">
    <property type="term" value="P:peptide pheromone maturation"/>
    <property type="evidence" value="ECO:0000318"/>
    <property type="project" value="GO_Central"/>
</dbReference>
<dbReference type="PANTHER" id="PTHR11129">
    <property type="entry name" value="PROTEIN FARNESYLTRANSFERASE ALPHA SUBUNIT/RAB GERANYLGERANYL TRANSFERASE ALPHA SUBUNIT"/>
    <property type="match status" value="1"/>
</dbReference>
<evidence type="ECO:0000256" key="4">
    <source>
        <dbReference type="ARBA" id="ARBA00012702"/>
    </source>
</evidence>
<evidence type="ECO:0000256" key="12">
    <source>
        <dbReference type="ARBA" id="ARBA00043086"/>
    </source>
</evidence>
<keyword evidence="7" id="KW-0677">Repeat</keyword>
<dbReference type="OrthoDB" id="272289at2759"/>
<keyword evidence="8" id="KW-0460">Magnesium</keyword>
<evidence type="ECO:0000256" key="8">
    <source>
        <dbReference type="ARBA" id="ARBA00022842"/>
    </source>
</evidence>
<dbReference type="KEGG" id="tva:5464677"/>
<dbReference type="SUPFAM" id="SSF48439">
    <property type="entry name" value="Protein prenylyltransferase"/>
    <property type="match status" value="1"/>
</dbReference>
<dbReference type="GO" id="GO:0005965">
    <property type="term" value="C:protein farnesyltransferase complex"/>
    <property type="evidence" value="ECO:0000318"/>
    <property type="project" value="GO_Central"/>
</dbReference>
<evidence type="ECO:0000256" key="11">
    <source>
        <dbReference type="ARBA" id="ARBA00042436"/>
    </source>
</evidence>
<dbReference type="VEuPathDB" id="TrichDB:TVAGG3_0996820"/>
<evidence type="ECO:0000313" key="14">
    <source>
        <dbReference type="EMBL" id="EAY19157.1"/>
    </source>
</evidence>
<dbReference type="EC" id="2.5.1.58" evidence="4"/>
<organism evidence="14 15">
    <name type="scientific">Trichomonas vaginalis (strain ATCC PRA-98 / G3)</name>
    <dbReference type="NCBI Taxonomy" id="412133"/>
    <lineage>
        <taxon>Eukaryota</taxon>
        <taxon>Metamonada</taxon>
        <taxon>Parabasalia</taxon>
        <taxon>Trichomonadida</taxon>
        <taxon>Trichomonadidae</taxon>
        <taxon>Trichomonas</taxon>
    </lineage>
</organism>
<comment type="cofactor">
    <cofactor evidence="1">
        <name>Mg(2+)</name>
        <dbReference type="ChEBI" id="CHEBI:18420"/>
    </cofactor>
</comment>
<dbReference type="GO" id="GO:0004662">
    <property type="term" value="F:CAAX-protein geranylgeranyltransferase activity"/>
    <property type="evidence" value="ECO:0007669"/>
    <property type="project" value="UniProtKB-EC"/>
</dbReference>
<dbReference type="SMR" id="A2DKI0"/>
<evidence type="ECO:0000313" key="15">
    <source>
        <dbReference type="Proteomes" id="UP000001542"/>
    </source>
</evidence>
<evidence type="ECO:0000256" key="9">
    <source>
        <dbReference type="ARBA" id="ARBA00040965"/>
    </source>
</evidence>
<dbReference type="STRING" id="5722.A2DKI0"/>
<evidence type="ECO:0000256" key="2">
    <source>
        <dbReference type="ARBA" id="ARBA00006734"/>
    </source>
</evidence>
<keyword evidence="6" id="KW-0808">Transferase</keyword>
<dbReference type="Pfam" id="PF01239">
    <property type="entry name" value="PPTA"/>
    <property type="match status" value="2"/>
</dbReference>
<dbReference type="Proteomes" id="UP000001542">
    <property type="component" value="Unassembled WGS sequence"/>
</dbReference>
<evidence type="ECO:0000256" key="3">
    <source>
        <dbReference type="ARBA" id="ARBA00012700"/>
    </source>
</evidence>
<sequence length="290" mass="34641">MNDLEFEDFKDTWDDTTPVEASQDPEGIFNVQYSRKYRIIMGIFRAALNKMEISKRALKLTEIIVTKNPSNINAWWYRQEILKVLGYSWEEEMNFLDELLVAENKPYQLWNHRKFLDDRCETVPDEKDRLFRIIAGDHKNFHAYSFFIWFIQRWGVYDFLLDYTTDLLKVDNLNNSALAFRFWIVENKKLNTADELKYIFDLMKRNYQNESAANFIRGLMKLDTSLIPIVKEELNKIVTENCFAEIYSLLYTIACLEDDKSAQDKYCDILIDLNPSKSKYWQMVKNHQIC</sequence>
<dbReference type="VEuPathDB" id="TrichDB:TVAG_190520"/>
<dbReference type="RefSeq" id="XP_001580143.1">
    <property type="nucleotide sequence ID" value="XM_001580093.1"/>
</dbReference>
<evidence type="ECO:0000256" key="10">
    <source>
        <dbReference type="ARBA" id="ARBA00041392"/>
    </source>
</evidence>
<dbReference type="GO" id="GO:0005737">
    <property type="term" value="C:cytoplasm"/>
    <property type="evidence" value="ECO:0000318"/>
    <property type="project" value="GO_Central"/>
</dbReference>
<evidence type="ECO:0000256" key="5">
    <source>
        <dbReference type="ARBA" id="ARBA00022602"/>
    </source>
</evidence>
<dbReference type="GO" id="GO:0004660">
    <property type="term" value="F:protein farnesyltransferase activity"/>
    <property type="evidence" value="ECO:0007669"/>
    <property type="project" value="UniProtKB-EC"/>
</dbReference>
<evidence type="ECO:0000256" key="6">
    <source>
        <dbReference type="ARBA" id="ARBA00022679"/>
    </source>
</evidence>
<dbReference type="PANTHER" id="PTHR11129:SF1">
    <property type="entry name" value="PROTEIN FARNESYLTRANSFERASE_GERANYLGERANYLTRANSFERASE TYPE-1 SUBUNIT ALPHA"/>
    <property type="match status" value="1"/>
</dbReference>
<name>A2DKI0_TRIV3</name>
<keyword evidence="5" id="KW-0637">Prenyltransferase</keyword>
<dbReference type="InterPro" id="IPR002088">
    <property type="entry name" value="Prenyl_trans_a"/>
</dbReference>
<dbReference type="EMBL" id="DS113211">
    <property type="protein sequence ID" value="EAY19157.1"/>
    <property type="molecule type" value="Genomic_DNA"/>
</dbReference>
<dbReference type="InParanoid" id="A2DKI0"/>
<evidence type="ECO:0000256" key="1">
    <source>
        <dbReference type="ARBA" id="ARBA00001946"/>
    </source>
</evidence>
<reference evidence="14" key="1">
    <citation type="submission" date="2006-10" db="EMBL/GenBank/DDBJ databases">
        <authorList>
            <person name="Amadeo P."/>
            <person name="Zhao Q."/>
            <person name="Wortman J."/>
            <person name="Fraser-Liggett C."/>
            <person name="Carlton J."/>
        </authorList>
    </citation>
    <scope>NUCLEOTIDE SEQUENCE</scope>
    <source>
        <strain evidence="14">G3</strain>
    </source>
</reference>
<comment type="similarity">
    <text evidence="2">Belongs to the protein prenyltransferase subunit alpha family.</text>
</comment>
<reference evidence="14" key="2">
    <citation type="journal article" date="2007" name="Science">
        <title>Draft genome sequence of the sexually transmitted pathogen Trichomonas vaginalis.</title>
        <authorList>
            <person name="Carlton J.M."/>
            <person name="Hirt R.P."/>
            <person name="Silva J.C."/>
            <person name="Delcher A.L."/>
            <person name="Schatz M."/>
            <person name="Zhao Q."/>
            <person name="Wortman J.R."/>
            <person name="Bidwell S.L."/>
            <person name="Alsmark U.C.M."/>
            <person name="Besteiro S."/>
            <person name="Sicheritz-Ponten T."/>
            <person name="Noel C.J."/>
            <person name="Dacks J.B."/>
            <person name="Foster P.G."/>
            <person name="Simillion C."/>
            <person name="Van de Peer Y."/>
            <person name="Miranda-Saavedra D."/>
            <person name="Barton G.J."/>
            <person name="Westrop G.D."/>
            <person name="Mueller S."/>
            <person name="Dessi D."/>
            <person name="Fiori P.L."/>
            <person name="Ren Q."/>
            <person name="Paulsen I."/>
            <person name="Zhang H."/>
            <person name="Bastida-Corcuera F.D."/>
            <person name="Simoes-Barbosa A."/>
            <person name="Brown M.T."/>
            <person name="Hayes R.D."/>
            <person name="Mukherjee M."/>
            <person name="Okumura C.Y."/>
            <person name="Schneider R."/>
            <person name="Smith A.J."/>
            <person name="Vanacova S."/>
            <person name="Villalvazo M."/>
            <person name="Haas B.J."/>
            <person name="Pertea M."/>
            <person name="Feldblyum T.V."/>
            <person name="Utterback T.R."/>
            <person name="Shu C.L."/>
            <person name="Osoegawa K."/>
            <person name="de Jong P.J."/>
            <person name="Hrdy I."/>
            <person name="Horvathova L."/>
            <person name="Zubacova Z."/>
            <person name="Dolezal P."/>
            <person name="Malik S.B."/>
            <person name="Logsdon J.M. Jr."/>
            <person name="Henze K."/>
            <person name="Gupta A."/>
            <person name="Wang C.C."/>
            <person name="Dunne R.L."/>
            <person name="Upcroft J.A."/>
            <person name="Upcroft P."/>
            <person name="White O."/>
            <person name="Salzberg S.L."/>
            <person name="Tang P."/>
            <person name="Chiu C.-H."/>
            <person name="Lee Y.-S."/>
            <person name="Embley T.M."/>
            <person name="Coombs G.H."/>
            <person name="Mottram J.C."/>
            <person name="Tachezy J."/>
            <person name="Fraser-Liggett C.M."/>
            <person name="Johnson P.J."/>
        </authorList>
    </citation>
    <scope>NUCLEOTIDE SEQUENCE [LARGE SCALE GENOMIC DNA]</scope>
    <source>
        <strain evidence="14">G3</strain>
    </source>
</reference>
<dbReference type="AlphaFoldDB" id="A2DKI0"/>
<dbReference type="eggNOG" id="KOG0530">
    <property type="taxonomic scope" value="Eukaryota"/>
</dbReference>